<feature type="domain" description="HTH cro/C1-type" evidence="2">
    <location>
        <begin position="39"/>
        <end position="93"/>
    </location>
</feature>
<dbReference type="InterPro" id="IPR014710">
    <property type="entry name" value="RmlC-like_jellyroll"/>
</dbReference>
<reference evidence="4" key="1">
    <citation type="submission" date="2017-10" db="EMBL/GenBank/DDBJ databases">
        <authorList>
            <person name="Kravchenko I.K."/>
            <person name="Grouzdev D.S."/>
        </authorList>
    </citation>
    <scope>NUCLEOTIDE SEQUENCE [LARGE SCALE GENOMIC DNA]</scope>
    <source>
        <strain evidence="4">B2</strain>
    </source>
</reference>
<protein>
    <submittedName>
        <fullName evidence="3">Transcriptional regulator</fullName>
    </submittedName>
</protein>
<dbReference type="PANTHER" id="PTHR46797">
    <property type="entry name" value="HTH-TYPE TRANSCRIPTIONAL REGULATOR"/>
    <property type="match status" value="1"/>
</dbReference>
<evidence type="ECO:0000313" key="3">
    <source>
        <dbReference type="EMBL" id="PGH58635.1"/>
    </source>
</evidence>
<evidence type="ECO:0000259" key="2">
    <source>
        <dbReference type="PROSITE" id="PS50943"/>
    </source>
</evidence>
<sequence>MRPVPAGPFKRRGRSVSVANDEYAPSGEDAIPAILGRHLRRLRTRQGLSLERLARLSGVSRAMLGQIELGRSAPTITVLWKIARALDVTLASLTRFTEQGGVVVRQSQTRTLVSPDGLAQSRLLAPPGEGRGADVFEIRLHPGGSEVGGSHPPGTGAHLVVAEGVVELRAAGALNRLAAGDTILFDADGPYACVNVGDGDSLLFLVLSHSEILP</sequence>
<name>A0A2B8BLA6_9PROT</name>
<organism evidence="3 4">
    <name type="scientific">Azospirillum palustre</name>
    <dbReference type="NCBI Taxonomy" id="2044885"/>
    <lineage>
        <taxon>Bacteria</taxon>
        <taxon>Pseudomonadati</taxon>
        <taxon>Pseudomonadota</taxon>
        <taxon>Alphaproteobacteria</taxon>
        <taxon>Rhodospirillales</taxon>
        <taxon>Azospirillaceae</taxon>
        <taxon>Azospirillum</taxon>
    </lineage>
</organism>
<accession>A0A2B8BLA6</accession>
<dbReference type="Gene3D" id="1.10.260.40">
    <property type="entry name" value="lambda repressor-like DNA-binding domains"/>
    <property type="match status" value="1"/>
</dbReference>
<keyword evidence="1" id="KW-0238">DNA-binding</keyword>
<dbReference type="InterPro" id="IPR011051">
    <property type="entry name" value="RmlC_Cupin_sf"/>
</dbReference>
<dbReference type="SUPFAM" id="SSF47413">
    <property type="entry name" value="lambda repressor-like DNA-binding domains"/>
    <property type="match status" value="1"/>
</dbReference>
<dbReference type="InterPro" id="IPR001387">
    <property type="entry name" value="Cro/C1-type_HTH"/>
</dbReference>
<dbReference type="OrthoDB" id="189170at2"/>
<dbReference type="GO" id="GO:0003700">
    <property type="term" value="F:DNA-binding transcription factor activity"/>
    <property type="evidence" value="ECO:0007669"/>
    <property type="project" value="TreeGrafter"/>
</dbReference>
<dbReference type="PROSITE" id="PS50943">
    <property type="entry name" value="HTH_CROC1"/>
    <property type="match status" value="1"/>
</dbReference>
<dbReference type="Proteomes" id="UP000225379">
    <property type="component" value="Unassembled WGS sequence"/>
</dbReference>
<dbReference type="EMBL" id="PDKW01000038">
    <property type="protein sequence ID" value="PGH58635.1"/>
    <property type="molecule type" value="Genomic_DNA"/>
</dbReference>
<keyword evidence="4" id="KW-1185">Reference proteome</keyword>
<dbReference type="SMART" id="SM00530">
    <property type="entry name" value="HTH_XRE"/>
    <property type="match status" value="1"/>
</dbReference>
<evidence type="ECO:0000256" key="1">
    <source>
        <dbReference type="ARBA" id="ARBA00023125"/>
    </source>
</evidence>
<comment type="caution">
    <text evidence="3">The sequence shown here is derived from an EMBL/GenBank/DDBJ whole genome shotgun (WGS) entry which is preliminary data.</text>
</comment>
<dbReference type="SUPFAM" id="SSF51182">
    <property type="entry name" value="RmlC-like cupins"/>
    <property type="match status" value="1"/>
</dbReference>
<dbReference type="AlphaFoldDB" id="A0A2B8BLA6"/>
<dbReference type="InterPro" id="IPR010982">
    <property type="entry name" value="Lambda_DNA-bd_dom_sf"/>
</dbReference>
<dbReference type="InterPro" id="IPR050807">
    <property type="entry name" value="TransReg_Diox_bact_type"/>
</dbReference>
<dbReference type="CDD" id="cd02209">
    <property type="entry name" value="cupin_XRE_C"/>
    <property type="match status" value="1"/>
</dbReference>
<dbReference type="Pfam" id="PF01381">
    <property type="entry name" value="HTH_3"/>
    <property type="match status" value="1"/>
</dbReference>
<dbReference type="CDD" id="cd00093">
    <property type="entry name" value="HTH_XRE"/>
    <property type="match status" value="1"/>
</dbReference>
<evidence type="ECO:0000313" key="4">
    <source>
        <dbReference type="Proteomes" id="UP000225379"/>
    </source>
</evidence>
<gene>
    <name evidence="3" type="ORF">CRT60_05720</name>
</gene>
<dbReference type="Gene3D" id="2.60.120.10">
    <property type="entry name" value="Jelly Rolls"/>
    <property type="match status" value="1"/>
</dbReference>
<proteinExistence type="predicted"/>
<dbReference type="PANTHER" id="PTHR46797:SF1">
    <property type="entry name" value="METHYLPHOSPHONATE SYNTHASE"/>
    <property type="match status" value="1"/>
</dbReference>
<dbReference type="GO" id="GO:0003677">
    <property type="term" value="F:DNA binding"/>
    <property type="evidence" value="ECO:0007669"/>
    <property type="project" value="UniProtKB-KW"/>
</dbReference>
<dbReference type="GO" id="GO:0005829">
    <property type="term" value="C:cytosol"/>
    <property type="evidence" value="ECO:0007669"/>
    <property type="project" value="TreeGrafter"/>
</dbReference>